<dbReference type="SUPFAM" id="SSF48371">
    <property type="entry name" value="ARM repeat"/>
    <property type="match status" value="2"/>
</dbReference>
<keyword evidence="3" id="KW-0539">Nucleus</keyword>
<organism evidence="7 8">
    <name type="scientific">Saccharomycodes ludwigii</name>
    <dbReference type="NCBI Taxonomy" id="36035"/>
    <lineage>
        <taxon>Eukaryota</taxon>
        <taxon>Fungi</taxon>
        <taxon>Dikarya</taxon>
        <taxon>Ascomycota</taxon>
        <taxon>Saccharomycotina</taxon>
        <taxon>Saccharomycetes</taxon>
        <taxon>Saccharomycodales</taxon>
        <taxon>Saccharomycodaceae</taxon>
        <taxon>Saccharomycodes</taxon>
    </lineage>
</organism>
<dbReference type="Pfam" id="PF08161">
    <property type="entry name" value="RRP12_HEAT"/>
    <property type="match status" value="1"/>
</dbReference>
<evidence type="ECO:0000256" key="3">
    <source>
        <dbReference type="ARBA" id="ARBA00023242"/>
    </source>
</evidence>
<feature type="region of interest" description="Disordered" evidence="4">
    <location>
        <begin position="1104"/>
        <end position="1125"/>
    </location>
</feature>
<evidence type="ECO:0000259" key="6">
    <source>
        <dbReference type="Pfam" id="PF25772"/>
    </source>
</evidence>
<protein>
    <submittedName>
        <fullName evidence="7">Related to Ribosomal RNA-processing protein 12</fullName>
    </submittedName>
</protein>
<feature type="domain" description="RRP12 HEAT" evidence="5">
    <location>
        <begin position="359"/>
        <end position="648"/>
    </location>
</feature>
<dbReference type="VEuPathDB" id="FungiDB:SCODWIG_03146"/>
<dbReference type="PANTHER" id="PTHR48287">
    <property type="entry name" value="ARM REPEAT SUPERFAMILY PROTEIN"/>
    <property type="match status" value="1"/>
</dbReference>
<dbReference type="InterPro" id="IPR052087">
    <property type="entry name" value="RRP12"/>
</dbReference>
<dbReference type="InterPro" id="IPR016024">
    <property type="entry name" value="ARM-type_fold"/>
</dbReference>
<dbReference type="GO" id="GO:0005634">
    <property type="term" value="C:nucleus"/>
    <property type="evidence" value="ECO:0007669"/>
    <property type="project" value="UniProtKB-SubCell"/>
</dbReference>
<dbReference type="AlphaFoldDB" id="A0A376B9M2"/>
<keyword evidence="8" id="KW-1185">Reference proteome</keyword>
<dbReference type="Pfam" id="PF25772">
    <property type="entry name" value="HEAT_RRP12_N"/>
    <property type="match status" value="1"/>
</dbReference>
<feature type="compositionally biased region" description="Basic residues" evidence="4">
    <location>
        <begin position="1210"/>
        <end position="1223"/>
    </location>
</feature>
<dbReference type="InterPro" id="IPR012978">
    <property type="entry name" value="HEAT_RRP12"/>
</dbReference>
<sequence length="1223" mass="138209">MDEDQAAHLLELEERLSKIRSQINSKLDNQRHIAIILSAVEENLVEQDASIDKNIVNYIISFLSVLDQSVDNETREIKDLTMATSSIYLLDLIFQYTPKSLLQNKFPELLTKIAPCITDPTSQAPLIRSAIGCLESLLIAQDSSSWINRDNLKITPIRGLNGVLELCLDPRPKIRKRSLDTLSKILLNPPPSPSREHIASQFVADYAIKVLVTSIENSNNPSDNTLFIHVLKMFQVICSTNQWPTSKLEKLCDLLLEIVKNANTSSSNSSENGTNFVINAVFQVFDSLFNNNTISDDKLVAIINAISSLKPSKNDPVLVKSWVSIVTKSMESLSRVNGVQLFKIELLNFFQLMSAYLDSNSQQVVNISGQSLITIINIIDQKVLIGEDDEDEIDSIIQQVAKFTTTWISSIKYSHALGTILQIITQLFHKFSLKSSPSLIPVLKTVGAWRSNEKEQIEYIGECERVIGAAIGAIGPEEVLKVLPLNVGPQAKPDDIGRAWLLPLIRDNTRYSKLSMFFDEFMPIIQFFDKKSNNLPKESVELKIFQTVVDQLWSTLPSFCWLPQDLLTAFTNEVASDLCSTLYSNVELRTVICHALKNLAISNQEDVPDLIYKDTFFPPEVLTSNLDYLRETKCTNLLSVLFNVFSQTALTKRGFILDTIEIFLKISKPEDLMSTFNNICTMLKDALDKETKSANNSESKVSVTLLDLIVAMPKYLPPQSYGALFNIFNTTVSFKDALIQKRSYKIISKLSELDSGLDAISQYMNEIETIMINQSENCINSARSSRLQALKTIIGLLPPDHLYFIVVCAPEVILSTRDVNERTRELAFGTLILMAKKMMTAKDGVIDLGRVASIDSEDKIPSSLAEFFKIISAGLISDSQHMVSATITSYACLVFEFKEQLDFDSLWNIYDTIELYLTSNSREIVKSAIGFIKVVVLSFPVESVRDKIPSLLPKLLRWSHEHTGHFKSKIKNIIERLVRRFGEDFMEGIFPEEDKKLFSNIKKQRNRNNKKKITEEEDNDAGTKNDQQKQNNMGTFNNSTRFMSAFDEVVYASDTEENADGVTEFDEEGNIKRKPGRQKNAQYIVENKENPLDLLDTSTLTHITSSRPKKFNEKSHSSRKRNDGYEYDVEGKIIINTDESNSKNKDTNDDDPLKEINSGINAYLEAVKNGPIRGQKNKLKFKKRSTDNDEFSDDEKMPASSRKPISFKNKIGKKKNFKSRRKL</sequence>
<feature type="domain" description="RRP12 N-terminal HEAT" evidence="6">
    <location>
        <begin position="24"/>
        <end position="237"/>
    </location>
</feature>
<evidence type="ECO:0000313" key="7">
    <source>
        <dbReference type="EMBL" id="SSD61385.1"/>
    </source>
</evidence>
<dbReference type="Gene3D" id="1.25.10.10">
    <property type="entry name" value="Leucine-rich Repeat Variant"/>
    <property type="match status" value="1"/>
</dbReference>
<reference evidence="8" key="1">
    <citation type="submission" date="2018-06" db="EMBL/GenBank/DDBJ databases">
        <authorList>
            <person name="Guldener U."/>
        </authorList>
    </citation>
    <scope>NUCLEOTIDE SEQUENCE [LARGE SCALE GENOMIC DNA]</scope>
    <source>
        <strain evidence="8">UTAD17</strain>
    </source>
</reference>
<name>A0A376B9M2_9ASCO</name>
<feature type="region of interest" description="Disordered" evidence="4">
    <location>
        <begin position="1168"/>
        <end position="1223"/>
    </location>
</feature>
<dbReference type="InterPro" id="IPR057860">
    <property type="entry name" value="HEAT_RRP12_N"/>
</dbReference>
<evidence type="ECO:0000259" key="5">
    <source>
        <dbReference type="Pfam" id="PF08161"/>
    </source>
</evidence>
<feature type="region of interest" description="Disordered" evidence="4">
    <location>
        <begin position="1001"/>
        <end position="1038"/>
    </location>
</feature>
<evidence type="ECO:0000313" key="8">
    <source>
        <dbReference type="Proteomes" id="UP000262825"/>
    </source>
</evidence>
<dbReference type="OrthoDB" id="2192888at2759"/>
<feature type="compositionally biased region" description="Basic residues" evidence="4">
    <location>
        <begin position="1002"/>
        <end position="1011"/>
    </location>
</feature>
<dbReference type="PANTHER" id="PTHR48287:SF1">
    <property type="entry name" value="ARM REPEAT SUPERFAMILY PROTEIN"/>
    <property type="match status" value="1"/>
</dbReference>
<proteinExistence type="inferred from homology"/>
<comment type="similarity">
    <text evidence="2">Belongs to the RRP12 family.</text>
</comment>
<gene>
    <name evidence="7" type="ORF">SCODWIG_03146</name>
</gene>
<evidence type="ECO:0000256" key="1">
    <source>
        <dbReference type="ARBA" id="ARBA00004123"/>
    </source>
</evidence>
<accession>A0A376B9M2</accession>
<feature type="compositionally biased region" description="Basic and acidic residues" evidence="4">
    <location>
        <begin position="1110"/>
        <end position="1124"/>
    </location>
</feature>
<evidence type="ECO:0000256" key="2">
    <source>
        <dbReference type="ARBA" id="ARBA00007690"/>
    </source>
</evidence>
<dbReference type="InterPro" id="IPR011989">
    <property type="entry name" value="ARM-like"/>
</dbReference>
<evidence type="ECO:0000256" key="4">
    <source>
        <dbReference type="SAM" id="MobiDB-lite"/>
    </source>
</evidence>
<comment type="subcellular location">
    <subcellularLocation>
        <location evidence="1">Nucleus</location>
    </subcellularLocation>
</comment>
<dbReference type="Proteomes" id="UP000262825">
    <property type="component" value="Unassembled WGS sequence"/>
</dbReference>
<dbReference type="EMBL" id="UFAJ01000680">
    <property type="protein sequence ID" value="SSD61385.1"/>
    <property type="molecule type" value="Genomic_DNA"/>
</dbReference>
<feature type="compositionally biased region" description="Polar residues" evidence="4">
    <location>
        <begin position="1028"/>
        <end position="1038"/>
    </location>
</feature>